<protein>
    <submittedName>
        <fullName evidence="1">Uncharacterized protein</fullName>
    </submittedName>
</protein>
<dbReference type="Proteomes" id="UP000237947">
    <property type="component" value="Chromosome"/>
</dbReference>
<dbReference type="EMBL" id="CP027226">
    <property type="protein sequence ID" value="AVM43018.1"/>
    <property type="molecule type" value="Genomic_DNA"/>
</dbReference>
<dbReference type="KEGG" id="fsa:C5Q98_07260"/>
<sequence>MNIIVERIDEKRYKYYTVTDKEYGILKIVSNEQIDIEKLSGYDTEFGDFAPDASRAKHVIYKMLRDGKLEDKVMKAWG</sequence>
<dbReference type="AlphaFoldDB" id="A0A2S0KPS8"/>
<evidence type="ECO:0000313" key="1">
    <source>
        <dbReference type="EMBL" id="AVM43018.1"/>
    </source>
</evidence>
<gene>
    <name evidence="1" type="ORF">C5Q98_07260</name>
</gene>
<organism evidence="1 2">
    <name type="scientific">Fastidiosipila sanguinis</name>
    <dbReference type="NCBI Taxonomy" id="236753"/>
    <lineage>
        <taxon>Bacteria</taxon>
        <taxon>Bacillati</taxon>
        <taxon>Bacillota</taxon>
        <taxon>Clostridia</taxon>
        <taxon>Eubacteriales</taxon>
        <taxon>Oscillospiraceae</taxon>
        <taxon>Fastidiosipila</taxon>
    </lineage>
</organism>
<keyword evidence="2" id="KW-1185">Reference proteome</keyword>
<proteinExistence type="predicted"/>
<name>A0A2S0KPS8_9FIRM</name>
<evidence type="ECO:0000313" key="2">
    <source>
        <dbReference type="Proteomes" id="UP000237947"/>
    </source>
</evidence>
<reference evidence="2" key="1">
    <citation type="submission" date="2018-02" db="EMBL/GenBank/DDBJ databases">
        <authorList>
            <person name="Holder M.E."/>
            <person name="Ajami N.J."/>
            <person name="Petrosino J.F."/>
        </authorList>
    </citation>
    <scope>NUCLEOTIDE SEQUENCE [LARGE SCALE GENOMIC DNA]</scope>
    <source>
        <strain evidence="2">CCUG 47711</strain>
    </source>
</reference>
<accession>A0A2S0KPS8</accession>